<proteinExistence type="predicted"/>
<evidence type="ECO:0008006" key="3">
    <source>
        <dbReference type="Google" id="ProtNLM"/>
    </source>
</evidence>
<reference evidence="1 2" key="1">
    <citation type="submission" date="2018-07" db="EMBL/GenBank/DDBJ databases">
        <title>Genomic Encyclopedia of Type Strains, Phase III (KMG-III): the genomes of soil and plant-associated and newly described type strains.</title>
        <authorList>
            <person name="Whitman W."/>
        </authorList>
    </citation>
    <scope>NUCLEOTIDE SEQUENCE [LARGE SCALE GENOMIC DNA]</scope>
    <source>
        <strain evidence="1 2">CECT 7958</strain>
    </source>
</reference>
<organism evidence="1 2">
    <name type="scientific">Winogradskyella arenosi</name>
    <dbReference type="NCBI Taxonomy" id="533325"/>
    <lineage>
        <taxon>Bacteria</taxon>
        <taxon>Pseudomonadati</taxon>
        <taxon>Bacteroidota</taxon>
        <taxon>Flavobacteriia</taxon>
        <taxon>Flavobacteriales</taxon>
        <taxon>Flavobacteriaceae</taxon>
        <taxon>Winogradskyella</taxon>
    </lineage>
</organism>
<gene>
    <name evidence="1" type="ORF">DFQ08_105141</name>
</gene>
<dbReference type="AlphaFoldDB" id="A0A368ZH24"/>
<dbReference type="EMBL" id="QPJO01000005">
    <property type="protein sequence ID" value="RCW90252.1"/>
    <property type="molecule type" value="Genomic_DNA"/>
</dbReference>
<evidence type="ECO:0000313" key="2">
    <source>
        <dbReference type="Proteomes" id="UP000253436"/>
    </source>
</evidence>
<sequence>MKKIAVIHYLPLEYYPPVTNFLDVIGKEKGVKVKVWSTKNVKNRSIYTNSGLSNISRAPLVNPKTHIAFRLLKYLFFNINCLIGLIVLNPKRVLYYESYSAWPVYWYMRVFGKYKELYIHHHEYFNKEWYKKGMKLNRLYHKFETEYLYHKAIWISQTNEDRVQLFLEDNPGLSKDKMKILPNYPPKKWEEISTSISLEDEKLRIVYVGSLSLEATYIKEFCTWVQNQEGNVIFDIYSYNLHKDTAKYLNSINCLFINFYDQGVEYDNLPNVLGSYDVGIILYKAQTDNFKYNAPNKLFEYLVCNLQVWYPNKMLGIRRYENEDVVSINFEKIIDFNYLNVVFNEKQNKKCIYIADQALKPLIIPLIK</sequence>
<comment type="caution">
    <text evidence="1">The sequence shown here is derived from an EMBL/GenBank/DDBJ whole genome shotgun (WGS) entry which is preliminary data.</text>
</comment>
<accession>A0A368ZH24</accession>
<protein>
    <recommendedName>
        <fullName evidence="3">Glycosyltransferase involved in cell wall biosynthesis</fullName>
    </recommendedName>
</protein>
<dbReference type="Gene3D" id="3.40.50.2000">
    <property type="entry name" value="Glycogen Phosphorylase B"/>
    <property type="match status" value="1"/>
</dbReference>
<keyword evidence="2" id="KW-1185">Reference proteome</keyword>
<dbReference type="Proteomes" id="UP000253436">
    <property type="component" value="Unassembled WGS sequence"/>
</dbReference>
<dbReference type="RefSeq" id="WP_114310650.1">
    <property type="nucleotide sequence ID" value="NZ_QPJO01000005.1"/>
</dbReference>
<name>A0A368ZH24_9FLAO</name>
<evidence type="ECO:0000313" key="1">
    <source>
        <dbReference type="EMBL" id="RCW90252.1"/>
    </source>
</evidence>
<dbReference type="OrthoDB" id="9813214at2"/>